<reference evidence="1" key="1">
    <citation type="submission" date="2014-11" db="EMBL/GenBank/DDBJ databases">
        <authorList>
            <person name="Amaro Gonzalez C."/>
        </authorList>
    </citation>
    <scope>NUCLEOTIDE SEQUENCE</scope>
</reference>
<sequence length="38" mass="4447">MFNKTKDTTSLSDQNIPLLNAILFLHKTKSNRQHYTRA</sequence>
<accession>A0A0E9RQT8</accession>
<dbReference type="EMBL" id="GBXM01077842">
    <property type="protein sequence ID" value="JAH30735.1"/>
    <property type="molecule type" value="Transcribed_RNA"/>
</dbReference>
<reference evidence="1" key="2">
    <citation type="journal article" date="2015" name="Fish Shellfish Immunol.">
        <title>Early steps in the European eel (Anguilla anguilla)-Vibrio vulnificus interaction in the gills: Role of the RtxA13 toxin.</title>
        <authorList>
            <person name="Callol A."/>
            <person name="Pajuelo D."/>
            <person name="Ebbesson L."/>
            <person name="Teles M."/>
            <person name="MacKenzie S."/>
            <person name="Amaro C."/>
        </authorList>
    </citation>
    <scope>NUCLEOTIDE SEQUENCE</scope>
</reference>
<evidence type="ECO:0000313" key="1">
    <source>
        <dbReference type="EMBL" id="JAH30735.1"/>
    </source>
</evidence>
<dbReference type="AlphaFoldDB" id="A0A0E9RQT8"/>
<proteinExistence type="predicted"/>
<protein>
    <submittedName>
        <fullName evidence="1">Uncharacterized protein</fullName>
    </submittedName>
</protein>
<organism evidence="1">
    <name type="scientific">Anguilla anguilla</name>
    <name type="common">European freshwater eel</name>
    <name type="synonym">Muraena anguilla</name>
    <dbReference type="NCBI Taxonomy" id="7936"/>
    <lineage>
        <taxon>Eukaryota</taxon>
        <taxon>Metazoa</taxon>
        <taxon>Chordata</taxon>
        <taxon>Craniata</taxon>
        <taxon>Vertebrata</taxon>
        <taxon>Euteleostomi</taxon>
        <taxon>Actinopterygii</taxon>
        <taxon>Neopterygii</taxon>
        <taxon>Teleostei</taxon>
        <taxon>Anguilliformes</taxon>
        <taxon>Anguillidae</taxon>
        <taxon>Anguilla</taxon>
    </lineage>
</organism>
<name>A0A0E9RQT8_ANGAN</name>